<dbReference type="EMBL" id="JACEIK010001267">
    <property type="protein sequence ID" value="MCD7467766.1"/>
    <property type="molecule type" value="Genomic_DNA"/>
</dbReference>
<accession>A0ABS8T9V5</accession>
<protein>
    <submittedName>
        <fullName evidence="1">Uncharacterized protein</fullName>
    </submittedName>
</protein>
<proteinExistence type="predicted"/>
<sequence length="87" mass="10097">KLELLVIRGLLQRGEFYWSKIVTTVRGSLQWTRRVTIGSAVTVSWPLKWVPCSRNMTATAKDRRHQVGFKRDSKGLSHYSKARIIRI</sequence>
<gene>
    <name evidence="1" type="ORF">HAX54_005385</name>
</gene>
<comment type="caution">
    <text evidence="1">The sequence shown here is derived from an EMBL/GenBank/DDBJ whole genome shotgun (WGS) entry which is preliminary data.</text>
</comment>
<evidence type="ECO:0000313" key="2">
    <source>
        <dbReference type="Proteomes" id="UP000823775"/>
    </source>
</evidence>
<organism evidence="1 2">
    <name type="scientific">Datura stramonium</name>
    <name type="common">Jimsonweed</name>
    <name type="synonym">Common thornapple</name>
    <dbReference type="NCBI Taxonomy" id="4076"/>
    <lineage>
        <taxon>Eukaryota</taxon>
        <taxon>Viridiplantae</taxon>
        <taxon>Streptophyta</taxon>
        <taxon>Embryophyta</taxon>
        <taxon>Tracheophyta</taxon>
        <taxon>Spermatophyta</taxon>
        <taxon>Magnoliopsida</taxon>
        <taxon>eudicotyledons</taxon>
        <taxon>Gunneridae</taxon>
        <taxon>Pentapetalae</taxon>
        <taxon>asterids</taxon>
        <taxon>lamiids</taxon>
        <taxon>Solanales</taxon>
        <taxon>Solanaceae</taxon>
        <taxon>Solanoideae</taxon>
        <taxon>Datureae</taxon>
        <taxon>Datura</taxon>
    </lineage>
</organism>
<reference evidence="1 2" key="1">
    <citation type="journal article" date="2021" name="BMC Genomics">
        <title>Datura genome reveals duplications of psychoactive alkaloid biosynthetic genes and high mutation rate following tissue culture.</title>
        <authorList>
            <person name="Rajewski A."/>
            <person name="Carter-House D."/>
            <person name="Stajich J."/>
            <person name="Litt A."/>
        </authorList>
    </citation>
    <scope>NUCLEOTIDE SEQUENCE [LARGE SCALE GENOMIC DNA]</scope>
    <source>
        <strain evidence="1">AR-01</strain>
    </source>
</reference>
<evidence type="ECO:0000313" key="1">
    <source>
        <dbReference type="EMBL" id="MCD7467766.1"/>
    </source>
</evidence>
<dbReference type="Proteomes" id="UP000823775">
    <property type="component" value="Unassembled WGS sequence"/>
</dbReference>
<keyword evidence="2" id="KW-1185">Reference proteome</keyword>
<feature type="non-terminal residue" evidence="1">
    <location>
        <position position="1"/>
    </location>
</feature>
<name>A0ABS8T9V5_DATST</name>